<evidence type="ECO:0000313" key="4">
    <source>
        <dbReference type="Proteomes" id="UP000184052"/>
    </source>
</evidence>
<dbReference type="PANTHER" id="PTHR30501">
    <property type="entry name" value="UPF0597 PROTEIN YHAM"/>
    <property type="match status" value="1"/>
</dbReference>
<keyword evidence="4" id="KW-1185">Reference proteome</keyword>
<proteinExistence type="inferred from homology"/>
<protein>
    <recommendedName>
        <fullName evidence="1">UPF0597 protein SAMN02745751_03323</fullName>
    </recommendedName>
</protein>
<evidence type="ECO:0000313" key="3">
    <source>
        <dbReference type="EMBL" id="SHJ77038.1"/>
    </source>
</evidence>
<dbReference type="PIRSF" id="PIRSF006054">
    <property type="entry name" value="UCP006054"/>
    <property type="match status" value="1"/>
</dbReference>
<feature type="domain" description="Serine dehydratase-like alpha subunit" evidence="2">
    <location>
        <begin position="177"/>
        <end position="408"/>
    </location>
</feature>
<dbReference type="Pfam" id="PF03313">
    <property type="entry name" value="SDH_alpha"/>
    <property type="match status" value="1"/>
</dbReference>
<gene>
    <name evidence="3" type="ORF">SAMN02745751_03323</name>
</gene>
<dbReference type="GO" id="GO:0080146">
    <property type="term" value="F:L-cysteine desulfhydrase activity"/>
    <property type="evidence" value="ECO:0007669"/>
    <property type="project" value="TreeGrafter"/>
</dbReference>
<name>A0A1M6M0R3_9FIRM</name>
<dbReference type="OrthoDB" id="41906at2"/>
<reference evidence="3 4" key="1">
    <citation type="submission" date="2016-11" db="EMBL/GenBank/DDBJ databases">
        <authorList>
            <person name="Jaros S."/>
            <person name="Januszkiewicz K."/>
            <person name="Wedrychowicz H."/>
        </authorList>
    </citation>
    <scope>NUCLEOTIDE SEQUENCE [LARGE SCALE GENOMIC DNA]</scope>
    <source>
        <strain evidence="3 4">DSM 17477</strain>
    </source>
</reference>
<dbReference type="GO" id="GO:0019450">
    <property type="term" value="P:L-cysteine catabolic process to pyruvate"/>
    <property type="evidence" value="ECO:0007669"/>
    <property type="project" value="TreeGrafter"/>
</dbReference>
<dbReference type="STRING" id="1121476.SAMN02745751_03323"/>
<organism evidence="3 4">
    <name type="scientific">Dethiosulfatibacter aminovorans DSM 17477</name>
    <dbReference type="NCBI Taxonomy" id="1121476"/>
    <lineage>
        <taxon>Bacteria</taxon>
        <taxon>Bacillati</taxon>
        <taxon>Bacillota</taxon>
        <taxon>Tissierellia</taxon>
        <taxon>Dethiosulfatibacter</taxon>
    </lineage>
</organism>
<evidence type="ECO:0000256" key="1">
    <source>
        <dbReference type="HAMAP-Rule" id="MF_01845"/>
    </source>
</evidence>
<dbReference type="RefSeq" id="WP_073050683.1">
    <property type="nucleotide sequence ID" value="NZ_FQZL01000036.1"/>
</dbReference>
<dbReference type="InterPro" id="IPR021144">
    <property type="entry name" value="UPF0597"/>
</dbReference>
<sequence>MDYGKILKKELVLALGCTEPIAIAYAAALVKKQLGQTPTKLEIHVSGNIIKNVKDVFVPNTNGLKGIEVAMMAGMLSDRPDSQLEVLEYIDQKDIPLIPKMVENTLIKIFQKKNKGNLYIDITGYFRGEEARVVIEGKHTNVTLVSKNKEVVMEKGEASIDNGVMDYTFLSYEGLSEYAFEGDIDNVIPILDMQIEKNHKIAEIGLEKDCGMNIGKNVIKSSEVSKSKAIAYAVAGADARMSGLSSPVVINSGSGNQGMTVSLPIYIYCLNEKIEKENMYRALVFANLVAIYIKSKIGSLSAFCGAVSAATAVSGAITYLRGGNGRQIEDAIKNSLSNLSGVICDGAKPSCAYKVYSSLDSAFLAADLALNGVVAEGGIISDDIEKTILSVGKIAKDGMKTTDEVILDIMVAN</sequence>
<dbReference type="PANTHER" id="PTHR30501:SF2">
    <property type="entry name" value="UPF0597 PROTEIN YHAM"/>
    <property type="match status" value="1"/>
</dbReference>
<dbReference type="EMBL" id="FQZL01000036">
    <property type="protein sequence ID" value="SHJ77038.1"/>
    <property type="molecule type" value="Genomic_DNA"/>
</dbReference>
<accession>A0A1M6M0R3</accession>
<dbReference type="InterPro" id="IPR005130">
    <property type="entry name" value="Ser_deHydtase-like_asu"/>
</dbReference>
<dbReference type="AlphaFoldDB" id="A0A1M6M0R3"/>
<dbReference type="Proteomes" id="UP000184052">
    <property type="component" value="Unassembled WGS sequence"/>
</dbReference>
<dbReference type="HAMAP" id="MF_01845">
    <property type="entry name" value="UPF0597"/>
    <property type="match status" value="1"/>
</dbReference>
<comment type="similarity">
    <text evidence="1">Belongs to the UPF0597 family.</text>
</comment>
<evidence type="ECO:0000259" key="2">
    <source>
        <dbReference type="Pfam" id="PF03313"/>
    </source>
</evidence>